<accession>A0A7E4V2K6</accession>
<organism evidence="2 3">
    <name type="scientific">Panagrellus redivivus</name>
    <name type="common">Microworm</name>
    <dbReference type="NCBI Taxonomy" id="6233"/>
    <lineage>
        <taxon>Eukaryota</taxon>
        <taxon>Metazoa</taxon>
        <taxon>Ecdysozoa</taxon>
        <taxon>Nematoda</taxon>
        <taxon>Chromadorea</taxon>
        <taxon>Rhabditida</taxon>
        <taxon>Tylenchina</taxon>
        <taxon>Panagrolaimomorpha</taxon>
        <taxon>Panagrolaimoidea</taxon>
        <taxon>Panagrolaimidae</taxon>
        <taxon>Panagrellus</taxon>
    </lineage>
</organism>
<keyword evidence="1" id="KW-0732">Signal</keyword>
<feature type="chain" id="PRO_5028981311" evidence="1">
    <location>
        <begin position="18"/>
        <end position="297"/>
    </location>
</feature>
<evidence type="ECO:0000256" key="1">
    <source>
        <dbReference type="SAM" id="SignalP"/>
    </source>
</evidence>
<evidence type="ECO:0000313" key="2">
    <source>
        <dbReference type="Proteomes" id="UP000492821"/>
    </source>
</evidence>
<dbReference type="AlphaFoldDB" id="A0A7E4V2K6"/>
<evidence type="ECO:0000313" key="3">
    <source>
        <dbReference type="WBParaSite" id="Pan_g15471.t1"/>
    </source>
</evidence>
<protein>
    <submittedName>
        <fullName evidence="3">Uncharacterized protein</fullName>
    </submittedName>
</protein>
<proteinExistence type="predicted"/>
<feature type="signal peptide" evidence="1">
    <location>
        <begin position="1"/>
        <end position="17"/>
    </location>
</feature>
<dbReference type="Proteomes" id="UP000492821">
    <property type="component" value="Unassembled WGS sequence"/>
</dbReference>
<sequence length="297" mass="33485">MQRVLFSLSMIAVVINGQKWTEADEKRRINMIKEQERRQFKMEMGYGDSLYDDTASASHRVDYGASSESMYGGSSVGRGYGKGYGKVPVMEEIYTPSPIRQVKPTPPPEIQQPAYIATSDNSSIIPTNWCFHCATSMKILSEPMQLAVQNLLDIRRARFPKDVILPDCHKPANIRSLPKQQCKSSYCQTLVLTEHERGVAFVIRGCAENFGAVDEKVLEERGDNQCVSIHSKLDLRECTCKNRKYCYKGSPDHRIDAASEQSVIFPARLSTGNTNYVKLGLLLPLICCHIFASRWFS</sequence>
<reference evidence="3" key="2">
    <citation type="submission" date="2020-10" db="UniProtKB">
        <authorList>
            <consortium name="WormBaseParasite"/>
        </authorList>
    </citation>
    <scope>IDENTIFICATION</scope>
</reference>
<reference evidence="2" key="1">
    <citation type="journal article" date="2013" name="Genetics">
        <title>The draft genome and transcriptome of Panagrellus redivivus are shaped by the harsh demands of a free-living lifestyle.</title>
        <authorList>
            <person name="Srinivasan J."/>
            <person name="Dillman A.R."/>
            <person name="Macchietto M.G."/>
            <person name="Heikkinen L."/>
            <person name="Lakso M."/>
            <person name="Fracchia K.M."/>
            <person name="Antoshechkin I."/>
            <person name="Mortazavi A."/>
            <person name="Wong G."/>
            <person name="Sternberg P.W."/>
        </authorList>
    </citation>
    <scope>NUCLEOTIDE SEQUENCE [LARGE SCALE GENOMIC DNA]</scope>
    <source>
        <strain evidence="2">MT8872</strain>
    </source>
</reference>
<name>A0A7E4V2K6_PANRE</name>
<keyword evidence="2" id="KW-1185">Reference proteome</keyword>
<dbReference type="WBParaSite" id="Pan_g15471.t1">
    <property type="protein sequence ID" value="Pan_g15471.t1"/>
    <property type="gene ID" value="Pan_g15471"/>
</dbReference>